<dbReference type="Pfam" id="PF01037">
    <property type="entry name" value="AsnC_trans_reg"/>
    <property type="match status" value="1"/>
</dbReference>
<dbReference type="InterPro" id="IPR000485">
    <property type="entry name" value="AsnC-type_HTH_dom"/>
</dbReference>
<dbReference type="AlphaFoldDB" id="A0A837G4U4"/>
<protein>
    <submittedName>
        <fullName evidence="5">ArsR family transcriptional regulator</fullName>
    </submittedName>
    <submittedName>
        <fullName evidence="6">Lrp/AsnC family transcriptional regulator</fullName>
    </submittedName>
</protein>
<dbReference type="CDD" id="cd00090">
    <property type="entry name" value="HTH_ARSR"/>
    <property type="match status" value="1"/>
</dbReference>
<dbReference type="Gene3D" id="1.10.10.10">
    <property type="entry name" value="Winged helix-like DNA-binding domain superfamily/Winged helix DNA-binding domain"/>
    <property type="match status" value="1"/>
</dbReference>
<evidence type="ECO:0000259" key="4">
    <source>
        <dbReference type="PROSITE" id="PS50956"/>
    </source>
</evidence>
<dbReference type="GO" id="GO:0005829">
    <property type="term" value="C:cytosol"/>
    <property type="evidence" value="ECO:0007669"/>
    <property type="project" value="TreeGrafter"/>
</dbReference>
<dbReference type="InterPro" id="IPR011008">
    <property type="entry name" value="Dimeric_a/b-barrel"/>
</dbReference>
<dbReference type="InterPro" id="IPR036388">
    <property type="entry name" value="WH-like_DNA-bd_sf"/>
</dbReference>
<gene>
    <name evidence="6" type="ORF">F0238_01250</name>
    <name evidence="5" type="ORF">TW71_14840</name>
</gene>
<keyword evidence="2" id="KW-0238">DNA-binding</keyword>
<dbReference type="Pfam" id="PF13404">
    <property type="entry name" value="HTH_AsnC-type"/>
    <property type="match status" value="1"/>
</dbReference>
<keyword evidence="3" id="KW-0804">Transcription</keyword>
<proteinExistence type="predicted"/>
<dbReference type="PANTHER" id="PTHR30154:SF34">
    <property type="entry name" value="TRANSCRIPTIONAL REGULATOR AZLB"/>
    <property type="match status" value="1"/>
</dbReference>
<dbReference type="GO" id="GO:0006355">
    <property type="term" value="P:regulation of DNA-templated transcription"/>
    <property type="evidence" value="ECO:0007669"/>
    <property type="project" value="UniProtKB-ARBA"/>
</dbReference>
<accession>A0A837G4U4</accession>
<dbReference type="InterPro" id="IPR011991">
    <property type="entry name" value="ArsR-like_HTH"/>
</dbReference>
<name>A0A837G4U4_9VIBR</name>
<dbReference type="RefSeq" id="WP_006961848.1">
    <property type="nucleotide sequence ID" value="NZ_CM004383.1"/>
</dbReference>
<dbReference type="PRINTS" id="PR00033">
    <property type="entry name" value="HTHASNC"/>
</dbReference>
<evidence type="ECO:0000313" key="5">
    <source>
        <dbReference type="EMBL" id="KJY71288.1"/>
    </source>
</evidence>
<evidence type="ECO:0000313" key="7">
    <source>
        <dbReference type="Proteomes" id="UP000576645"/>
    </source>
</evidence>
<dbReference type="PANTHER" id="PTHR30154">
    <property type="entry name" value="LEUCINE-RESPONSIVE REGULATORY PROTEIN"/>
    <property type="match status" value="1"/>
</dbReference>
<dbReference type="SUPFAM" id="SSF54909">
    <property type="entry name" value="Dimeric alpha+beta barrel"/>
    <property type="match status" value="1"/>
</dbReference>
<dbReference type="InterPro" id="IPR036390">
    <property type="entry name" value="WH_DNA-bd_sf"/>
</dbReference>
<dbReference type="InterPro" id="IPR019888">
    <property type="entry name" value="Tscrpt_reg_AsnC-like"/>
</dbReference>
<evidence type="ECO:0000256" key="1">
    <source>
        <dbReference type="ARBA" id="ARBA00023015"/>
    </source>
</evidence>
<dbReference type="GO" id="GO:0043565">
    <property type="term" value="F:sequence-specific DNA binding"/>
    <property type="evidence" value="ECO:0007669"/>
    <property type="project" value="InterPro"/>
</dbReference>
<reference evidence="5" key="1">
    <citation type="journal article" date="2015" name="BMC Genomics">
        <title>Genome mining reveals unlocked bioactive potential of marine Gram-negative bacteria.</title>
        <authorList>
            <person name="Machado H."/>
            <person name="Sonnenschein E.C."/>
            <person name="Melchiorsen J."/>
            <person name="Gram L."/>
        </authorList>
    </citation>
    <scope>NUCLEOTIDE SEQUENCE</scope>
    <source>
        <strain evidence="5">S2052</strain>
    </source>
</reference>
<comment type="caution">
    <text evidence="5">The sequence shown here is derived from an EMBL/GenBank/DDBJ whole genome shotgun (WGS) entry which is preliminary data.</text>
</comment>
<sequence>MDAFDHHILRALQNNSRISSEVLGAEIGLSPSACQRRIKKLKQQGVIKQEVAVLDASQLPGFITTLVDITLERGGETALDEFIHALEAESQVQQFYYVAGDVDFVVIVVTQDMKAYDALSRRLFMSNQNIKKFSTKVVIQPGKVGLELPV</sequence>
<organism evidence="5">
    <name type="scientific">Vibrio coralliilyticus</name>
    <dbReference type="NCBI Taxonomy" id="190893"/>
    <lineage>
        <taxon>Bacteria</taxon>
        <taxon>Pseudomonadati</taxon>
        <taxon>Pseudomonadota</taxon>
        <taxon>Gammaproteobacteria</taxon>
        <taxon>Vibrionales</taxon>
        <taxon>Vibrionaceae</taxon>
        <taxon>Vibrio</taxon>
    </lineage>
</organism>
<dbReference type="EMBL" id="JXXR01000016">
    <property type="protein sequence ID" value="KJY71288.1"/>
    <property type="molecule type" value="Genomic_DNA"/>
</dbReference>
<evidence type="ECO:0000256" key="2">
    <source>
        <dbReference type="ARBA" id="ARBA00023125"/>
    </source>
</evidence>
<dbReference type="PROSITE" id="PS50956">
    <property type="entry name" value="HTH_ASNC_2"/>
    <property type="match status" value="1"/>
</dbReference>
<evidence type="ECO:0000256" key="3">
    <source>
        <dbReference type="ARBA" id="ARBA00023163"/>
    </source>
</evidence>
<keyword evidence="1" id="KW-0805">Transcription regulation</keyword>
<dbReference type="EMBL" id="VTXP01000001">
    <property type="protein sequence ID" value="NOJ21347.1"/>
    <property type="molecule type" value="Genomic_DNA"/>
</dbReference>
<dbReference type="SMART" id="SM00344">
    <property type="entry name" value="HTH_ASNC"/>
    <property type="match status" value="1"/>
</dbReference>
<dbReference type="GO" id="GO:0043200">
    <property type="term" value="P:response to amino acid"/>
    <property type="evidence" value="ECO:0007669"/>
    <property type="project" value="TreeGrafter"/>
</dbReference>
<dbReference type="InterPro" id="IPR019887">
    <property type="entry name" value="Tscrpt_reg_AsnC/Lrp_C"/>
</dbReference>
<dbReference type="Gene3D" id="3.30.70.920">
    <property type="match status" value="1"/>
</dbReference>
<reference evidence="6 7" key="2">
    <citation type="submission" date="2019-09" db="EMBL/GenBank/DDBJ databases">
        <title>Draft genome sequencing and comparative genomics of hatchery-associated Vibrios.</title>
        <authorList>
            <person name="Kehlet-Delgado H."/>
            <person name="Mueller R.S."/>
        </authorList>
    </citation>
    <scope>NUCLEOTIDE SEQUENCE [LARGE SCALE GENOMIC DNA]</scope>
    <source>
        <strain evidence="6 7">09-121-3</strain>
    </source>
</reference>
<evidence type="ECO:0000313" key="6">
    <source>
        <dbReference type="EMBL" id="NOJ21347.1"/>
    </source>
</evidence>
<feature type="domain" description="HTH asnC-type" evidence="4">
    <location>
        <begin position="1"/>
        <end position="63"/>
    </location>
</feature>
<dbReference type="Proteomes" id="UP000576645">
    <property type="component" value="Unassembled WGS sequence"/>
</dbReference>
<dbReference type="SUPFAM" id="SSF46785">
    <property type="entry name" value="Winged helix' DNA-binding domain"/>
    <property type="match status" value="1"/>
</dbReference>